<evidence type="ECO:0000259" key="1">
    <source>
        <dbReference type="Pfam" id="PF19694"/>
    </source>
</evidence>
<dbReference type="Proteomes" id="UP001460072">
    <property type="component" value="Unassembled WGS sequence"/>
</dbReference>
<dbReference type="RefSeq" id="WP_287784783.1">
    <property type="nucleotide sequence ID" value="NZ_JBCGDO010000058.1"/>
</dbReference>
<evidence type="ECO:0000313" key="2">
    <source>
        <dbReference type="EMBL" id="MEM0544066.1"/>
    </source>
</evidence>
<protein>
    <submittedName>
        <fullName evidence="2">DUF6194 family protein</fullName>
    </submittedName>
</protein>
<dbReference type="EMBL" id="JBCGDO010000058">
    <property type="protein sequence ID" value="MEM0544066.1"/>
    <property type="molecule type" value="Genomic_DNA"/>
</dbReference>
<accession>A0ABU9N8P8</accession>
<gene>
    <name evidence="2" type="ORF">WFZ85_15855</name>
</gene>
<sequence length="148" mass="17194">MTAKELENWILMNYQDIIVTDAYRERSFFYNPDSSLPKGIYFATIKESDGQNDKASNLDRDGIYRLSIGIEKKYYQNLFGNIPTRPAKGGIINYEFDFTELDVLMPHPIYAWLGWVAINNPTANNTDTVKHLLDISYQNVLLKFKKKK</sequence>
<dbReference type="Pfam" id="PF19694">
    <property type="entry name" value="DUF6194"/>
    <property type="match status" value="1"/>
</dbReference>
<feature type="domain" description="DUF6194" evidence="1">
    <location>
        <begin position="1"/>
        <end position="147"/>
    </location>
</feature>
<evidence type="ECO:0000313" key="3">
    <source>
        <dbReference type="Proteomes" id="UP001460072"/>
    </source>
</evidence>
<dbReference type="InterPro" id="IPR045676">
    <property type="entry name" value="DUF6194"/>
</dbReference>
<name>A0ABU9N8P8_9FLAO</name>
<keyword evidence="3" id="KW-1185">Reference proteome</keyword>
<reference evidence="2 3" key="1">
    <citation type="submission" date="2024-03" db="EMBL/GenBank/DDBJ databases">
        <title>Two novel species of the genus Flavobacterium exhibiting potentially degradation of complex polysaccharides.</title>
        <authorList>
            <person name="Lian X."/>
        </authorList>
    </citation>
    <scope>NUCLEOTIDE SEQUENCE [LARGE SCALE GENOMIC DNA]</scope>
    <source>
        <strain evidence="3">j3</strain>
    </source>
</reference>
<organism evidence="2 3">
    <name type="scientific">Flavobacterium aureirubrum</name>
    <dbReference type="NCBI Taxonomy" id="3133147"/>
    <lineage>
        <taxon>Bacteria</taxon>
        <taxon>Pseudomonadati</taxon>
        <taxon>Bacteroidota</taxon>
        <taxon>Flavobacteriia</taxon>
        <taxon>Flavobacteriales</taxon>
        <taxon>Flavobacteriaceae</taxon>
        <taxon>Flavobacterium</taxon>
    </lineage>
</organism>
<comment type="caution">
    <text evidence="2">The sequence shown here is derived from an EMBL/GenBank/DDBJ whole genome shotgun (WGS) entry which is preliminary data.</text>
</comment>
<proteinExistence type="predicted"/>